<keyword evidence="1" id="KW-0812">Transmembrane</keyword>
<feature type="transmembrane region" description="Helical" evidence="1">
    <location>
        <begin position="21"/>
        <end position="39"/>
    </location>
</feature>
<sequence length="579" mass="67336">MLPKIKVFYQKVMAVVHRYPNVLVLALIAAVSAVVGVALDHRAEALFKVVKFTLIVCWGISLMFASCMYQQRQGRNVLWDWLALLPMVLLYYILPDDEQLFTEVHRIIILVCGILSHLLVAFVPFLGKNNEIRFWQYNKNLFINFILTGIFTGVLVGGLELAIAATDNLFELNLRDETFLKVFFFVAILGSSFIFLMFNDGGLTQLEQGDDYPLVLKFFTQFVLIPLLIIYALILYGYMLKIGIRWELPRGWVSYMILAYAVFGILALLLVHPLKNEHSKSWVKVFSKVFYYALIPLLGLLYVAIFTRILEYGYTEARYFVLLTALWLTSIVVYFVVFRKANIKFIPISLFILGLAALVFPYFNAFSVAKRSQKQELMKLLEDNQLLSNGVIDFKKKISQNKAYEISDKVFFLSERDEKEWLYPYIPKEKLKEFKQYHSILPLFETVVMDDGTKKEDELVILESKQSGFPVEGYQYVLPLQYVNDFTFNVKEDTFRVFRHPTNDIIYVVLNDKETMDINALVLEKYQSHFSESKEENWVDSLFVEGKLGRYEVKVIISKITKYSNEKRIYPDGIYVLIK</sequence>
<dbReference type="Proteomes" id="UP001432059">
    <property type="component" value="Chromosome"/>
</dbReference>
<evidence type="ECO:0000256" key="1">
    <source>
        <dbReference type="SAM" id="Phobius"/>
    </source>
</evidence>
<dbReference type="EMBL" id="CP136426">
    <property type="protein sequence ID" value="WOC50877.1"/>
    <property type="molecule type" value="Genomic_DNA"/>
</dbReference>
<feature type="transmembrane region" description="Helical" evidence="1">
    <location>
        <begin position="252"/>
        <end position="269"/>
    </location>
</feature>
<name>A0AAU0EZQ3_9FLAO</name>
<feature type="transmembrane region" description="Helical" evidence="1">
    <location>
        <begin position="218"/>
        <end position="240"/>
    </location>
</feature>
<keyword evidence="1" id="KW-0472">Membrane</keyword>
<dbReference type="AlphaFoldDB" id="A0AAU0EZQ3"/>
<feature type="transmembrane region" description="Helical" evidence="1">
    <location>
        <begin position="179"/>
        <end position="198"/>
    </location>
</feature>
<feature type="transmembrane region" description="Helical" evidence="1">
    <location>
        <begin position="45"/>
        <end position="65"/>
    </location>
</feature>
<keyword evidence="3" id="KW-1185">Reference proteome</keyword>
<accession>A0AAU0EZQ3</accession>
<feature type="transmembrane region" description="Helical" evidence="1">
    <location>
        <begin position="106"/>
        <end position="127"/>
    </location>
</feature>
<evidence type="ECO:0000313" key="2">
    <source>
        <dbReference type="EMBL" id="WOC50877.1"/>
    </source>
</evidence>
<dbReference type="InterPro" id="IPR025291">
    <property type="entry name" value="DUF4153"/>
</dbReference>
<reference evidence="2" key="1">
    <citation type="submission" date="2023-10" db="EMBL/GenBank/DDBJ databases">
        <title>Characterization and whole genome sequencing of a novel strain of Bergeyella porcorum QD2021 isolated from pig.</title>
        <authorList>
            <person name="Liu G."/>
            <person name="Chen C."/>
            <person name="Han X."/>
        </authorList>
    </citation>
    <scope>NUCLEOTIDE SEQUENCE</scope>
    <source>
        <strain evidence="2">QD2021</strain>
    </source>
</reference>
<keyword evidence="1" id="KW-1133">Transmembrane helix</keyword>
<feature type="transmembrane region" description="Helical" evidence="1">
    <location>
        <begin position="139"/>
        <end position="159"/>
    </location>
</feature>
<dbReference type="Pfam" id="PF13687">
    <property type="entry name" value="DUF4153"/>
    <property type="match status" value="1"/>
</dbReference>
<gene>
    <name evidence="2" type="ORF">BPO_0230</name>
</gene>
<feature type="transmembrane region" description="Helical" evidence="1">
    <location>
        <begin position="289"/>
        <end position="307"/>
    </location>
</feature>
<feature type="transmembrane region" description="Helical" evidence="1">
    <location>
        <begin position="77"/>
        <end position="94"/>
    </location>
</feature>
<feature type="transmembrane region" description="Helical" evidence="1">
    <location>
        <begin position="319"/>
        <end position="338"/>
    </location>
</feature>
<dbReference type="RefSeq" id="WP_327984581.1">
    <property type="nucleotide sequence ID" value="NZ_CP136426.1"/>
</dbReference>
<evidence type="ECO:0000313" key="3">
    <source>
        <dbReference type="Proteomes" id="UP001432059"/>
    </source>
</evidence>
<dbReference type="KEGG" id="bpor:BPO_0230"/>
<organism evidence="2 3">
    <name type="scientific">Bergeyella porcorum</name>
    <dbReference type="NCBI Taxonomy" id="1735111"/>
    <lineage>
        <taxon>Bacteria</taxon>
        <taxon>Pseudomonadati</taxon>
        <taxon>Bacteroidota</taxon>
        <taxon>Flavobacteriia</taxon>
        <taxon>Flavobacteriales</taxon>
        <taxon>Weeksellaceae</taxon>
        <taxon>Bergeyella</taxon>
    </lineage>
</organism>
<protein>
    <submittedName>
        <fullName evidence="2">ABC transporter permease</fullName>
    </submittedName>
</protein>
<proteinExistence type="predicted"/>
<feature type="transmembrane region" description="Helical" evidence="1">
    <location>
        <begin position="345"/>
        <end position="363"/>
    </location>
</feature>